<gene>
    <name evidence="3" type="ORF">BB561_001617</name>
    <name evidence="2" type="ORF">BB561_003079</name>
</gene>
<dbReference type="GO" id="GO:0003676">
    <property type="term" value="F:nucleic acid binding"/>
    <property type="evidence" value="ECO:0007669"/>
    <property type="project" value="InterPro"/>
</dbReference>
<feature type="region of interest" description="Disordered" evidence="1">
    <location>
        <begin position="466"/>
        <end position="532"/>
    </location>
</feature>
<dbReference type="EMBL" id="MBFR01000047">
    <property type="protein sequence ID" value="PVU95771.1"/>
    <property type="molecule type" value="Genomic_DNA"/>
</dbReference>
<dbReference type="InterPro" id="IPR035979">
    <property type="entry name" value="RBD_domain_sf"/>
</dbReference>
<feature type="compositionally biased region" description="Polar residues" evidence="1">
    <location>
        <begin position="247"/>
        <end position="265"/>
    </location>
</feature>
<dbReference type="EMBL" id="MBFR01000118">
    <property type="protein sequence ID" value="PVU93713.1"/>
    <property type="molecule type" value="Genomic_DNA"/>
</dbReference>
<dbReference type="AlphaFoldDB" id="A0A2T9YTW9"/>
<evidence type="ECO:0000313" key="4">
    <source>
        <dbReference type="Proteomes" id="UP000245383"/>
    </source>
</evidence>
<feature type="region of interest" description="Disordered" evidence="1">
    <location>
        <begin position="111"/>
        <end position="146"/>
    </location>
</feature>
<proteinExistence type="predicted"/>
<evidence type="ECO:0000313" key="3">
    <source>
        <dbReference type="EMBL" id="PVU95771.1"/>
    </source>
</evidence>
<feature type="region of interest" description="Disordered" evidence="1">
    <location>
        <begin position="247"/>
        <end position="277"/>
    </location>
</feature>
<dbReference type="Proteomes" id="UP000245383">
    <property type="component" value="Unassembled WGS sequence"/>
</dbReference>
<organism evidence="3 4">
    <name type="scientific">Smittium simulii</name>
    <dbReference type="NCBI Taxonomy" id="133385"/>
    <lineage>
        <taxon>Eukaryota</taxon>
        <taxon>Fungi</taxon>
        <taxon>Fungi incertae sedis</taxon>
        <taxon>Zoopagomycota</taxon>
        <taxon>Kickxellomycotina</taxon>
        <taxon>Harpellomycetes</taxon>
        <taxon>Harpellales</taxon>
        <taxon>Legeriomycetaceae</taxon>
        <taxon>Smittium</taxon>
    </lineage>
</organism>
<feature type="compositionally biased region" description="Polar residues" evidence="1">
    <location>
        <begin position="507"/>
        <end position="521"/>
    </location>
</feature>
<dbReference type="Gene3D" id="3.30.70.330">
    <property type="match status" value="1"/>
</dbReference>
<feature type="compositionally biased region" description="Low complexity" evidence="1">
    <location>
        <begin position="486"/>
        <end position="502"/>
    </location>
</feature>
<name>A0A2T9YTW9_9FUNG</name>
<keyword evidence="4" id="KW-1185">Reference proteome</keyword>
<comment type="caution">
    <text evidence="3">The sequence shown here is derived from an EMBL/GenBank/DDBJ whole genome shotgun (WGS) entry which is preliminary data.</text>
</comment>
<protein>
    <submittedName>
        <fullName evidence="3">Uncharacterized protein</fullName>
    </submittedName>
</protein>
<dbReference type="OrthoDB" id="5597678at2759"/>
<evidence type="ECO:0000256" key="1">
    <source>
        <dbReference type="SAM" id="MobiDB-lite"/>
    </source>
</evidence>
<sequence>MSYSSQLAGNRLFTDNFKNQTVATQQNKNNNLRTYGGYNSSSALAIQNQPNRPLLRQHLNNEAINKTPLPRYLNLEKLNTNASLIRNSSLQLSNMENFQTAAYKSHIETNRTNNDSMLDSNSTPQFSHSKKFKNYYNPDNREQLTNEPPFADSYVNRYEYNFSNNSGFNNDNKQLYLNQQQDDSLALPSILLNSAMGKSPTSTKQLNFFYSNQNGHISQRNILQKRPITPEGLPISKNARYNYSNYPDISTTPRSRSSYHGSINNDELPPVATFDDDNILNTKKNDNSDLFGIEQKDFHNSNAYGNQSPNSLDSSAAFFDNDWIPEDVVDSTILMYGASKTYKKVISEHFEQYGPIKAILAAPENGNWAIIVFEYPESATKVFNVAQENKGKILIDNGRVLLGVESTNLNVIKSAKKDQNHIYLKSQNAYTNSNHDIISSNNINESSIHKPNNYSELNVHNFSARNKNRRLGPVPPRRQSHLLHFNNTRSSSSYNSTPKSRNPFPNAPTNLSNILSDSKLKPSSKTHNRSLFEDSTISNKSLTPLNIKPRSSLLQSAVDMLFGW</sequence>
<feature type="compositionally biased region" description="Polar residues" evidence="1">
    <location>
        <begin position="111"/>
        <end position="127"/>
    </location>
</feature>
<evidence type="ECO:0000313" key="2">
    <source>
        <dbReference type="EMBL" id="PVU93713.1"/>
    </source>
</evidence>
<accession>A0A2T9YTW9</accession>
<reference evidence="3 4" key="1">
    <citation type="journal article" date="2018" name="MBio">
        <title>Comparative Genomics Reveals the Core Gene Toolbox for the Fungus-Insect Symbiosis.</title>
        <authorList>
            <person name="Wang Y."/>
            <person name="Stata M."/>
            <person name="Wang W."/>
            <person name="Stajich J.E."/>
            <person name="White M.M."/>
            <person name="Moncalvo J.M."/>
        </authorList>
    </citation>
    <scope>NUCLEOTIDE SEQUENCE [LARGE SCALE GENOMIC DNA]</scope>
    <source>
        <strain evidence="3 4">SWE-8-4</strain>
    </source>
</reference>
<dbReference type="SUPFAM" id="SSF54928">
    <property type="entry name" value="RNA-binding domain, RBD"/>
    <property type="match status" value="1"/>
</dbReference>
<dbReference type="InterPro" id="IPR012677">
    <property type="entry name" value="Nucleotide-bd_a/b_plait_sf"/>
</dbReference>